<name>B5GRF7_STRCL</name>
<dbReference type="GeneID" id="93733657"/>
<dbReference type="RefSeq" id="WP_003954376.1">
    <property type="nucleotide sequence ID" value="NZ_CM000914.1"/>
</dbReference>
<dbReference type="OrthoDB" id="8253226at2"/>
<evidence type="ECO:0000313" key="3">
    <source>
        <dbReference type="EMBL" id="EFG04008.2"/>
    </source>
</evidence>
<keyword evidence="3" id="KW-0614">Plasmid</keyword>
<proteinExistence type="predicted"/>
<protein>
    <recommendedName>
        <fullName evidence="2">CHAT domain-containing protein</fullName>
    </recommendedName>
</protein>
<geneLocation type="plasmid" evidence="3 4">
    <name>pSCL4</name>
</geneLocation>
<dbReference type="EMBL" id="CM000914">
    <property type="protein sequence ID" value="EFG04008.2"/>
    <property type="molecule type" value="Genomic_DNA"/>
</dbReference>
<keyword evidence="4" id="KW-1185">Reference proteome</keyword>
<gene>
    <name evidence="3" type="ORF">SCLAV_p0518</name>
</gene>
<evidence type="ECO:0000259" key="2">
    <source>
        <dbReference type="Pfam" id="PF12770"/>
    </source>
</evidence>
<dbReference type="Pfam" id="PF12770">
    <property type="entry name" value="CHAT"/>
    <property type="match status" value="1"/>
</dbReference>
<feature type="domain" description="CHAT" evidence="2">
    <location>
        <begin position="29"/>
        <end position="171"/>
    </location>
</feature>
<evidence type="ECO:0000256" key="1">
    <source>
        <dbReference type="SAM" id="MobiDB-lite"/>
    </source>
</evidence>
<dbReference type="eggNOG" id="COG4995">
    <property type="taxonomic scope" value="Bacteria"/>
</dbReference>
<feature type="region of interest" description="Disordered" evidence="1">
    <location>
        <begin position="206"/>
        <end position="232"/>
    </location>
</feature>
<accession>B5GRF7</accession>
<dbReference type="Proteomes" id="UP000002357">
    <property type="component" value="Plasmid pSCL4"/>
</dbReference>
<dbReference type="InterPro" id="IPR024983">
    <property type="entry name" value="CHAT_dom"/>
</dbReference>
<organism evidence="3 4">
    <name type="scientific">Streptomyces clavuligerus</name>
    <dbReference type="NCBI Taxonomy" id="1901"/>
    <lineage>
        <taxon>Bacteria</taxon>
        <taxon>Bacillati</taxon>
        <taxon>Actinomycetota</taxon>
        <taxon>Actinomycetes</taxon>
        <taxon>Kitasatosporales</taxon>
        <taxon>Streptomycetaceae</taxon>
        <taxon>Streptomyces</taxon>
    </lineage>
</organism>
<dbReference type="AlphaFoldDB" id="B5GRF7"/>
<evidence type="ECO:0000313" key="4">
    <source>
        <dbReference type="Proteomes" id="UP000002357"/>
    </source>
</evidence>
<sequence>MGTVTGGKRAPRPERLRVLLLAAAPEGDLRVGREQQRIRDAVRSATLRELVELEVHPAATVDGFLDALVRFRPQVVHFSGHSARDLIAFERDEDDFHEGAVVSAGAFADAVAAVDDRPLLVLLNSCRSAAQLEGLVGAVPFAVGMSDRMGDMAAIAYGARFYAAVAEGQSVRAAHLLGRAAVALNGLPDHDIPVLVCAADADPGATRLVTPPREGEGDGGGGSAVSPPAAGGDTRNVFLGPTAVQSGEGSVQVNRFGFGR</sequence>
<reference evidence="3 4" key="1">
    <citation type="journal article" date="2010" name="Genome Biol. Evol.">
        <title>The sequence of a 1.8-mb bacterial linear plasmid reveals a rich evolutionary reservoir of secondary metabolic pathways.</title>
        <authorList>
            <person name="Medema M.H."/>
            <person name="Trefzer A."/>
            <person name="Kovalchuk A."/>
            <person name="van den Berg M."/>
            <person name="Mueller U."/>
            <person name="Heijne W."/>
            <person name="Wu L."/>
            <person name="Alam M.T."/>
            <person name="Ronning C.M."/>
            <person name="Nierman W.C."/>
            <person name="Bovenberg R.A.L."/>
            <person name="Breitling R."/>
            <person name="Takano E."/>
        </authorList>
    </citation>
    <scope>NUCLEOTIDE SEQUENCE [LARGE SCALE GENOMIC DNA]</scope>
    <source>
        <strain evidence="4">ATCC 27064 / DSM 738 / JCM 4710 / NBRC 13307 / NCIMB 12785 / NRRL 3585 / VKM Ac-602</strain>
        <plasmid evidence="3">pSCL4</plasmid>
    </source>
</reference>